<keyword evidence="2 6" id="KW-0812">Transmembrane</keyword>
<dbReference type="InterPro" id="IPR001182">
    <property type="entry name" value="FtsW/RodA"/>
</dbReference>
<keyword evidence="3" id="KW-0133">Cell shape</keyword>
<dbReference type="PANTHER" id="PTHR30474:SF1">
    <property type="entry name" value="PEPTIDOGLYCAN GLYCOSYLTRANSFERASE MRDB"/>
    <property type="match status" value="1"/>
</dbReference>
<dbReference type="AlphaFoldDB" id="A0A1G2AXP3"/>
<feature type="transmembrane region" description="Helical" evidence="6">
    <location>
        <begin position="12"/>
        <end position="35"/>
    </location>
</feature>
<feature type="transmembrane region" description="Helical" evidence="6">
    <location>
        <begin position="335"/>
        <end position="357"/>
    </location>
</feature>
<evidence type="ECO:0000256" key="1">
    <source>
        <dbReference type="ARBA" id="ARBA00004141"/>
    </source>
</evidence>
<feature type="transmembrane region" description="Helical" evidence="6">
    <location>
        <begin position="74"/>
        <end position="97"/>
    </location>
</feature>
<feature type="transmembrane region" description="Helical" evidence="6">
    <location>
        <begin position="264"/>
        <end position="290"/>
    </location>
</feature>
<dbReference type="Pfam" id="PF01098">
    <property type="entry name" value="FTSW_RODA_SPOVE"/>
    <property type="match status" value="1"/>
</dbReference>
<feature type="transmembrane region" description="Helical" evidence="6">
    <location>
        <begin position="103"/>
        <end position="129"/>
    </location>
</feature>
<feature type="transmembrane region" description="Helical" evidence="6">
    <location>
        <begin position="141"/>
        <end position="158"/>
    </location>
</feature>
<feature type="transmembrane region" description="Helical" evidence="6">
    <location>
        <begin position="164"/>
        <end position="180"/>
    </location>
</feature>
<evidence type="ECO:0000256" key="5">
    <source>
        <dbReference type="ARBA" id="ARBA00023136"/>
    </source>
</evidence>
<evidence type="ECO:0000256" key="3">
    <source>
        <dbReference type="ARBA" id="ARBA00022960"/>
    </source>
</evidence>
<dbReference type="GO" id="GO:0015648">
    <property type="term" value="F:lipid-linked peptidoglycan transporter activity"/>
    <property type="evidence" value="ECO:0007669"/>
    <property type="project" value="TreeGrafter"/>
</dbReference>
<dbReference type="Proteomes" id="UP000176952">
    <property type="component" value="Unassembled WGS sequence"/>
</dbReference>
<protein>
    <recommendedName>
        <fullName evidence="9">Rod shape-determining protein RodA</fullName>
    </recommendedName>
</protein>
<name>A0A1G2AXP3_9BACT</name>
<feature type="transmembrane region" description="Helical" evidence="6">
    <location>
        <begin position="187"/>
        <end position="207"/>
    </location>
</feature>
<comment type="subcellular location">
    <subcellularLocation>
        <location evidence="1">Membrane</location>
        <topology evidence="1">Multi-pass membrane protein</topology>
    </subcellularLocation>
</comment>
<organism evidence="7 8">
    <name type="scientific">Candidatus Kerfeldbacteria bacterium RIFCSPHIGHO2_12_FULL_48_17</name>
    <dbReference type="NCBI Taxonomy" id="1798542"/>
    <lineage>
        <taxon>Bacteria</taxon>
        <taxon>Candidatus Kerfeldiibacteriota</taxon>
    </lineage>
</organism>
<evidence type="ECO:0000256" key="4">
    <source>
        <dbReference type="ARBA" id="ARBA00022989"/>
    </source>
</evidence>
<dbReference type="PANTHER" id="PTHR30474">
    <property type="entry name" value="CELL CYCLE PROTEIN"/>
    <property type="match status" value="1"/>
</dbReference>
<accession>A0A1G2AXP3</accession>
<evidence type="ECO:0000313" key="7">
    <source>
        <dbReference type="EMBL" id="OGY81668.1"/>
    </source>
</evidence>
<feature type="transmembrane region" description="Helical" evidence="6">
    <location>
        <begin position="302"/>
        <end position="323"/>
    </location>
</feature>
<keyword evidence="4 6" id="KW-1133">Transmembrane helix</keyword>
<reference evidence="7 8" key="1">
    <citation type="journal article" date="2016" name="Nat. Commun.">
        <title>Thousands of microbial genomes shed light on interconnected biogeochemical processes in an aquifer system.</title>
        <authorList>
            <person name="Anantharaman K."/>
            <person name="Brown C.T."/>
            <person name="Hug L.A."/>
            <person name="Sharon I."/>
            <person name="Castelle C.J."/>
            <person name="Probst A.J."/>
            <person name="Thomas B.C."/>
            <person name="Singh A."/>
            <person name="Wilkins M.J."/>
            <person name="Karaoz U."/>
            <person name="Brodie E.L."/>
            <person name="Williams K.H."/>
            <person name="Hubbard S.S."/>
            <person name="Banfield J.F."/>
        </authorList>
    </citation>
    <scope>NUCLEOTIDE SEQUENCE [LARGE SCALE GENOMIC DNA]</scope>
</reference>
<dbReference type="GO" id="GO:0008360">
    <property type="term" value="P:regulation of cell shape"/>
    <property type="evidence" value="ECO:0007669"/>
    <property type="project" value="UniProtKB-KW"/>
</dbReference>
<sequence>MKTKGWLTKVKKIDWGILIFTAILVTFGLSIIYSIGLHGEKTDLSVFYKQLAAVGIGVAILMGALFFDYRFLQPLSWIACILGLLLLASVLLFGITIRGTTGWLNLGFTTVQPVELAKVFLIVTLAAWLTKCGGSLERWQNLVISALIVFAYTGLVLLQPDLGSAMVFVGVWVMSLFVTRTPNLYRIGIIVLSIIFAVSSWFFLSGFQKDRIRVFLDPGADPLGIGYNVTQSIISVGSGRWFGRGLGLGPQSQLNFLPEQETDFIFAVIAEEMGLIGASVLLLSFGLLWFMIWRRARKTSDLFGMYVLTLGLFQFFIQTFVNIGMNMGISPVTGIPLPFISSGGSSMIASLLLVGLFEGIALRNSEKS</sequence>
<evidence type="ECO:0000256" key="6">
    <source>
        <dbReference type="SAM" id="Phobius"/>
    </source>
</evidence>
<dbReference type="PROSITE" id="PS00428">
    <property type="entry name" value="FTSW_RODA_SPOVE"/>
    <property type="match status" value="1"/>
</dbReference>
<dbReference type="STRING" id="1798542.A3F54_01235"/>
<gene>
    <name evidence="7" type="ORF">A3F54_01235</name>
</gene>
<dbReference type="GO" id="GO:0051301">
    <property type="term" value="P:cell division"/>
    <property type="evidence" value="ECO:0007669"/>
    <property type="project" value="InterPro"/>
</dbReference>
<keyword evidence="5 6" id="KW-0472">Membrane</keyword>
<evidence type="ECO:0000256" key="2">
    <source>
        <dbReference type="ARBA" id="ARBA00022692"/>
    </source>
</evidence>
<dbReference type="InterPro" id="IPR018365">
    <property type="entry name" value="Cell_cycle_FtsW-rel_CS"/>
</dbReference>
<feature type="transmembrane region" description="Helical" evidence="6">
    <location>
        <begin position="47"/>
        <end position="67"/>
    </location>
</feature>
<dbReference type="GO" id="GO:0032153">
    <property type="term" value="C:cell division site"/>
    <property type="evidence" value="ECO:0007669"/>
    <property type="project" value="TreeGrafter"/>
</dbReference>
<evidence type="ECO:0000313" key="8">
    <source>
        <dbReference type="Proteomes" id="UP000176952"/>
    </source>
</evidence>
<dbReference type="GO" id="GO:0005886">
    <property type="term" value="C:plasma membrane"/>
    <property type="evidence" value="ECO:0007669"/>
    <property type="project" value="TreeGrafter"/>
</dbReference>
<evidence type="ECO:0008006" key="9">
    <source>
        <dbReference type="Google" id="ProtNLM"/>
    </source>
</evidence>
<comment type="caution">
    <text evidence="7">The sequence shown here is derived from an EMBL/GenBank/DDBJ whole genome shotgun (WGS) entry which is preliminary data.</text>
</comment>
<dbReference type="EMBL" id="MHKD01000042">
    <property type="protein sequence ID" value="OGY81668.1"/>
    <property type="molecule type" value="Genomic_DNA"/>
</dbReference>
<proteinExistence type="predicted"/>